<name>G5J8U3_CROWT</name>
<sequence>MLKNKISKVGIAHPTDYYVAKNLT</sequence>
<evidence type="ECO:0000313" key="1">
    <source>
        <dbReference type="EMBL" id="EHJ11397.1"/>
    </source>
</evidence>
<comment type="caution">
    <text evidence="1">The sequence shown here is derived from an EMBL/GenBank/DDBJ whole genome shotgun (WGS) entry which is preliminary data.</text>
</comment>
<dbReference type="Proteomes" id="UP000003477">
    <property type="component" value="Unassembled WGS sequence"/>
</dbReference>
<evidence type="ECO:0000313" key="2">
    <source>
        <dbReference type="Proteomes" id="UP000003477"/>
    </source>
</evidence>
<feature type="non-terminal residue" evidence="1">
    <location>
        <position position="24"/>
    </location>
</feature>
<dbReference type="AlphaFoldDB" id="G5J8U3"/>
<accession>G5J8U3</accession>
<reference evidence="1 2" key="1">
    <citation type="journal article" date="2011" name="Front. Microbiol.">
        <title>Two Strains of Crocosphaera watsonii with Highly Conserved Genomes are Distinguished by Strain-Specific Features.</title>
        <authorList>
            <person name="Bench S.R."/>
            <person name="Ilikchyan I.N."/>
            <person name="Tripp H.J."/>
            <person name="Zehr J.P."/>
        </authorList>
    </citation>
    <scope>NUCLEOTIDE SEQUENCE [LARGE SCALE GENOMIC DNA]</scope>
    <source>
        <strain evidence="1 2">WH 0003</strain>
    </source>
</reference>
<gene>
    <name evidence="1" type="ORF">CWATWH0003_3864b1</name>
</gene>
<protein>
    <submittedName>
        <fullName evidence="1">Uncharacterized protein</fullName>
    </submittedName>
</protein>
<organism evidence="1 2">
    <name type="scientific">Crocosphaera watsonii WH 0003</name>
    <dbReference type="NCBI Taxonomy" id="423471"/>
    <lineage>
        <taxon>Bacteria</taxon>
        <taxon>Bacillati</taxon>
        <taxon>Cyanobacteriota</taxon>
        <taxon>Cyanophyceae</taxon>
        <taxon>Oscillatoriophycideae</taxon>
        <taxon>Chroococcales</taxon>
        <taxon>Aphanothecaceae</taxon>
        <taxon>Crocosphaera</taxon>
    </lineage>
</organism>
<proteinExistence type="predicted"/>
<dbReference type="EMBL" id="AESD01000592">
    <property type="protein sequence ID" value="EHJ11397.1"/>
    <property type="molecule type" value="Genomic_DNA"/>
</dbReference>